<evidence type="ECO:0000313" key="3">
    <source>
        <dbReference type="EMBL" id="TWE20690.1"/>
    </source>
</evidence>
<evidence type="ECO:0000256" key="1">
    <source>
        <dbReference type="SAM" id="MobiDB-lite"/>
    </source>
</evidence>
<keyword evidence="2" id="KW-1133">Transmembrane helix</keyword>
<protein>
    <submittedName>
        <fullName evidence="3">Uncharacterized protein</fullName>
    </submittedName>
</protein>
<organism evidence="3 4">
    <name type="scientific">Kitasatospora atroaurantiaca</name>
    <dbReference type="NCBI Taxonomy" id="285545"/>
    <lineage>
        <taxon>Bacteria</taxon>
        <taxon>Bacillati</taxon>
        <taxon>Actinomycetota</taxon>
        <taxon>Actinomycetes</taxon>
        <taxon>Kitasatosporales</taxon>
        <taxon>Streptomycetaceae</taxon>
        <taxon>Kitasatospora</taxon>
    </lineage>
</organism>
<keyword evidence="2" id="KW-0472">Membrane</keyword>
<feature type="region of interest" description="Disordered" evidence="1">
    <location>
        <begin position="1"/>
        <end position="28"/>
    </location>
</feature>
<proteinExistence type="predicted"/>
<dbReference type="Proteomes" id="UP000318416">
    <property type="component" value="Unassembled WGS sequence"/>
</dbReference>
<sequence>MPSLRPPIPEQRPSVYETSGREAHGYDARHEDTVQLRSPWAGVPDARTSRQAAPPAPVVERVTAQPDQASIAVFVDQSGRRGRALRRFGWLAGVLVGGFAATAVTTVAGANAQAPDLVIPDQPASSVSAAPSASASAPPSTPPPTVTPTASPSASATRGKAATTTPTGRAGTPTGRASTPAGRAATPGSTHGSTHGGTAAKPR</sequence>
<feature type="compositionally biased region" description="Low complexity" evidence="1">
    <location>
        <begin position="186"/>
        <end position="203"/>
    </location>
</feature>
<feature type="compositionally biased region" description="Basic and acidic residues" evidence="1">
    <location>
        <begin position="19"/>
        <end position="28"/>
    </location>
</feature>
<comment type="caution">
    <text evidence="3">The sequence shown here is derived from an EMBL/GenBank/DDBJ whole genome shotgun (WGS) entry which is preliminary data.</text>
</comment>
<keyword evidence="4" id="KW-1185">Reference proteome</keyword>
<accession>A0A561EYK6</accession>
<feature type="compositionally biased region" description="Low complexity" evidence="1">
    <location>
        <begin position="147"/>
        <end position="177"/>
    </location>
</feature>
<evidence type="ECO:0000256" key="2">
    <source>
        <dbReference type="SAM" id="Phobius"/>
    </source>
</evidence>
<gene>
    <name evidence="3" type="ORF">FB465_5845</name>
</gene>
<dbReference type="AlphaFoldDB" id="A0A561EYK6"/>
<feature type="compositionally biased region" description="Low complexity" evidence="1">
    <location>
        <begin position="123"/>
        <end position="138"/>
    </location>
</feature>
<evidence type="ECO:0000313" key="4">
    <source>
        <dbReference type="Proteomes" id="UP000318416"/>
    </source>
</evidence>
<name>A0A561EYK6_9ACTN</name>
<dbReference type="EMBL" id="VIVR01000001">
    <property type="protein sequence ID" value="TWE20690.1"/>
    <property type="molecule type" value="Genomic_DNA"/>
</dbReference>
<keyword evidence="2" id="KW-0812">Transmembrane</keyword>
<reference evidence="3 4" key="1">
    <citation type="submission" date="2019-06" db="EMBL/GenBank/DDBJ databases">
        <title>Sequencing the genomes of 1000 actinobacteria strains.</title>
        <authorList>
            <person name="Klenk H.-P."/>
        </authorList>
    </citation>
    <scope>NUCLEOTIDE SEQUENCE [LARGE SCALE GENOMIC DNA]</scope>
    <source>
        <strain evidence="3 4">DSM 41649</strain>
    </source>
</reference>
<feature type="compositionally biased region" description="Pro residues" evidence="1">
    <location>
        <begin position="1"/>
        <end position="10"/>
    </location>
</feature>
<feature type="transmembrane region" description="Helical" evidence="2">
    <location>
        <begin position="88"/>
        <end position="110"/>
    </location>
</feature>
<feature type="region of interest" description="Disordered" evidence="1">
    <location>
        <begin position="123"/>
        <end position="203"/>
    </location>
</feature>